<comment type="caution">
    <text evidence="8">The sequence shown here is derived from an EMBL/GenBank/DDBJ whole genome shotgun (WGS) entry which is preliminary data.</text>
</comment>
<dbReference type="PROSITE" id="PS00560">
    <property type="entry name" value="CARBOXYPEPT_SER_HIS"/>
    <property type="match status" value="1"/>
</dbReference>
<accession>A0AAJ0DQ04</accession>
<evidence type="ECO:0000256" key="6">
    <source>
        <dbReference type="RuleBase" id="RU361156"/>
    </source>
</evidence>
<comment type="similarity">
    <text evidence="1 6">Belongs to the peptidase S10 family.</text>
</comment>
<evidence type="ECO:0000256" key="2">
    <source>
        <dbReference type="ARBA" id="ARBA00022645"/>
    </source>
</evidence>
<gene>
    <name evidence="8" type="ORF">LTR09_004827</name>
</gene>
<keyword evidence="7" id="KW-0472">Membrane</keyword>
<keyword evidence="6" id="KW-0732">Signal</keyword>
<dbReference type="EC" id="3.4.16.-" evidence="6"/>
<dbReference type="Gene3D" id="3.40.50.1820">
    <property type="entry name" value="alpha/beta hydrolase"/>
    <property type="match status" value="1"/>
</dbReference>
<evidence type="ECO:0000256" key="7">
    <source>
        <dbReference type="SAM" id="Phobius"/>
    </source>
</evidence>
<proteinExistence type="inferred from homology"/>
<keyword evidence="2 6" id="KW-0121">Carboxypeptidase</keyword>
<dbReference type="InterPro" id="IPR018202">
    <property type="entry name" value="Ser_caboxypep_ser_AS"/>
</dbReference>
<dbReference type="AlphaFoldDB" id="A0AAJ0DQ04"/>
<keyword evidence="4 6" id="KW-0378">Hydrolase</keyword>
<feature type="transmembrane region" description="Helical" evidence="7">
    <location>
        <begin position="705"/>
        <end position="722"/>
    </location>
</feature>
<feature type="signal peptide" evidence="6">
    <location>
        <begin position="1"/>
        <end position="25"/>
    </location>
</feature>
<dbReference type="EMBL" id="JAWDJX010000013">
    <property type="protein sequence ID" value="KAK3054049.1"/>
    <property type="molecule type" value="Genomic_DNA"/>
</dbReference>
<dbReference type="InterPro" id="IPR029058">
    <property type="entry name" value="AB_hydrolase_fold"/>
</dbReference>
<dbReference type="PANTHER" id="PTHR11802:SF404">
    <property type="entry name" value="CARBOXYPEPTIDASE"/>
    <property type="match status" value="1"/>
</dbReference>
<dbReference type="InterPro" id="IPR001563">
    <property type="entry name" value="Peptidase_S10"/>
</dbReference>
<organism evidence="8 9">
    <name type="scientific">Extremus antarcticus</name>
    <dbReference type="NCBI Taxonomy" id="702011"/>
    <lineage>
        <taxon>Eukaryota</taxon>
        <taxon>Fungi</taxon>
        <taxon>Dikarya</taxon>
        <taxon>Ascomycota</taxon>
        <taxon>Pezizomycotina</taxon>
        <taxon>Dothideomycetes</taxon>
        <taxon>Dothideomycetidae</taxon>
        <taxon>Mycosphaerellales</taxon>
        <taxon>Extremaceae</taxon>
        <taxon>Extremus</taxon>
    </lineage>
</organism>
<dbReference type="GO" id="GO:0000324">
    <property type="term" value="C:fungal-type vacuole"/>
    <property type="evidence" value="ECO:0007669"/>
    <property type="project" value="TreeGrafter"/>
</dbReference>
<evidence type="ECO:0000256" key="3">
    <source>
        <dbReference type="ARBA" id="ARBA00022670"/>
    </source>
</evidence>
<evidence type="ECO:0000256" key="4">
    <source>
        <dbReference type="ARBA" id="ARBA00022801"/>
    </source>
</evidence>
<dbReference type="Proteomes" id="UP001271007">
    <property type="component" value="Unassembled WGS sequence"/>
</dbReference>
<keyword evidence="3 6" id="KW-0645">Protease</keyword>
<dbReference type="SUPFAM" id="SSF53474">
    <property type="entry name" value="alpha/beta-Hydrolases"/>
    <property type="match status" value="1"/>
</dbReference>
<dbReference type="Pfam" id="PF00450">
    <property type="entry name" value="Peptidase_S10"/>
    <property type="match status" value="1"/>
</dbReference>
<keyword evidence="7" id="KW-0812">Transmembrane</keyword>
<reference evidence="8" key="1">
    <citation type="submission" date="2023-04" db="EMBL/GenBank/DDBJ databases">
        <title>Black Yeasts Isolated from many extreme environments.</title>
        <authorList>
            <person name="Coleine C."/>
            <person name="Stajich J.E."/>
            <person name="Selbmann L."/>
        </authorList>
    </citation>
    <scope>NUCLEOTIDE SEQUENCE</scope>
    <source>
        <strain evidence="8">CCFEE 5312</strain>
    </source>
</reference>
<sequence length="723" mass="77945">MEFFRLPPALLAMVAAFLPAMTALSHTPPPVSYSNILQSRLNPDITISYKEPPPGTCMSAISSQKQYTGYISIPPYTLAPIQQNYSINTFFWFVEARDNPDVSPLTIWLSGGPGTSSMFGLFNEMGPCEVVQLSDGTYGTQANLWGWDRSSNMLFIDQPNEVGFSYDVATNATFDLFSGDVFEPPTPPNPDLPDYMYLNGTFGSSGNFDEEGTTPWAKTANTTEIAARATWHFLQSWLSTFPKYNPGVRSNNTNSQVNGPVGVNLFAESYGGKYAPVFASYFEEQNQARLNGSLSRNGTLEVRLEVVGIINGIIDDLIQDQYFTQFGYNNTYGIKVFNEVDFINGNNDYLNHCAPAILACRAAMSSTDPEGYGDDNNTNQLCEEAQYTCNEITGRIQAGGYYPYDIRQQLPSPDPPAAYQEYLNNETVLAAIGAKVNFTESNPYVQAGFISTGDTIRGGLVEDLANLIRGGVRVALIYGDADYLCNWFGGEAISLALAAELSDYPYAASTVPGTSSPPTYADGFPAAGYAQIVPNKTYVGGVVRQYGNLSFSRIYNAGHFVPYYQPETAFNVFARIINGLEVATGDLVDLSSFGSTGPANSTFTTTATYSPEPTCWVRAWNTSCSGDDTHGMLAGDGVVANGIYYLNSKDMTMPTTSIAAGVPGHPMSSGSPGSAKLTGVYTATSTPSQGAANSLTHSPVVISNFGPLIALLLAFAFGILVML</sequence>
<dbReference type="PROSITE" id="PS00131">
    <property type="entry name" value="CARBOXYPEPT_SER_SER"/>
    <property type="match status" value="1"/>
</dbReference>
<keyword evidence="5" id="KW-0325">Glycoprotein</keyword>
<dbReference type="GO" id="GO:0004185">
    <property type="term" value="F:serine-type carboxypeptidase activity"/>
    <property type="evidence" value="ECO:0007669"/>
    <property type="project" value="UniProtKB-UniRule"/>
</dbReference>
<dbReference type="GO" id="GO:0006508">
    <property type="term" value="P:proteolysis"/>
    <property type="evidence" value="ECO:0007669"/>
    <property type="project" value="UniProtKB-KW"/>
</dbReference>
<dbReference type="PRINTS" id="PR00724">
    <property type="entry name" value="CRBOXYPTASEC"/>
</dbReference>
<evidence type="ECO:0000313" key="8">
    <source>
        <dbReference type="EMBL" id="KAK3054049.1"/>
    </source>
</evidence>
<evidence type="ECO:0000256" key="1">
    <source>
        <dbReference type="ARBA" id="ARBA00009431"/>
    </source>
</evidence>
<evidence type="ECO:0000256" key="5">
    <source>
        <dbReference type="ARBA" id="ARBA00023180"/>
    </source>
</evidence>
<keyword evidence="7" id="KW-1133">Transmembrane helix</keyword>
<feature type="chain" id="PRO_5042312841" description="Carboxypeptidase" evidence="6">
    <location>
        <begin position="26"/>
        <end position="723"/>
    </location>
</feature>
<protein>
    <recommendedName>
        <fullName evidence="6">Carboxypeptidase</fullName>
        <ecNumber evidence="6">3.4.16.-</ecNumber>
    </recommendedName>
</protein>
<dbReference type="PANTHER" id="PTHR11802">
    <property type="entry name" value="SERINE PROTEASE FAMILY S10 SERINE CARBOXYPEPTIDASE"/>
    <property type="match status" value="1"/>
</dbReference>
<name>A0AAJ0DQ04_9PEZI</name>
<dbReference type="InterPro" id="IPR033124">
    <property type="entry name" value="Ser_caboxypep_his_AS"/>
</dbReference>
<evidence type="ECO:0000313" key="9">
    <source>
        <dbReference type="Proteomes" id="UP001271007"/>
    </source>
</evidence>
<keyword evidence="9" id="KW-1185">Reference proteome</keyword>